<evidence type="ECO:0000256" key="1">
    <source>
        <dbReference type="SAM" id="MobiDB-lite"/>
    </source>
</evidence>
<comment type="caution">
    <text evidence="2">The sequence shown here is derived from an EMBL/GenBank/DDBJ whole genome shotgun (WGS) entry which is preliminary data.</text>
</comment>
<accession>A0AAD9QA20</accession>
<dbReference type="Proteomes" id="UP001249851">
    <property type="component" value="Unassembled WGS sequence"/>
</dbReference>
<organism evidence="2 3">
    <name type="scientific">Acropora cervicornis</name>
    <name type="common">Staghorn coral</name>
    <dbReference type="NCBI Taxonomy" id="6130"/>
    <lineage>
        <taxon>Eukaryota</taxon>
        <taxon>Metazoa</taxon>
        <taxon>Cnidaria</taxon>
        <taxon>Anthozoa</taxon>
        <taxon>Hexacorallia</taxon>
        <taxon>Scleractinia</taxon>
        <taxon>Astrocoeniina</taxon>
        <taxon>Acroporidae</taxon>
        <taxon>Acropora</taxon>
    </lineage>
</organism>
<reference evidence="2" key="1">
    <citation type="journal article" date="2023" name="G3 (Bethesda)">
        <title>Whole genome assembly and annotation of the endangered Caribbean coral Acropora cervicornis.</title>
        <authorList>
            <person name="Selwyn J.D."/>
            <person name="Vollmer S.V."/>
        </authorList>
    </citation>
    <scope>NUCLEOTIDE SEQUENCE</scope>
    <source>
        <strain evidence="2">K2</strain>
    </source>
</reference>
<reference evidence="2" key="2">
    <citation type="journal article" date="2023" name="Science">
        <title>Genomic signatures of disease resistance in endangered staghorn corals.</title>
        <authorList>
            <person name="Vollmer S.V."/>
            <person name="Selwyn J.D."/>
            <person name="Despard B.A."/>
            <person name="Roesel C.L."/>
        </authorList>
    </citation>
    <scope>NUCLEOTIDE SEQUENCE</scope>
    <source>
        <strain evidence="2">K2</strain>
    </source>
</reference>
<gene>
    <name evidence="2" type="ORF">P5673_020171</name>
</gene>
<dbReference type="AlphaFoldDB" id="A0AAD9QA20"/>
<name>A0AAD9QA20_ACRCE</name>
<evidence type="ECO:0008006" key="4">
    <source>
        <dbReference type="Google" id="ProtNLM"/>
    </source>
</evidence>
<proteinExistence type="predicted"/>
<dbReference type="EMBL" id="JARQWQ010000049">
    <property type="protein sequence ID" value="KAK2557445.1"/>
    <property type="molecule type" value="Genomic_DNA"/>
</dbReference>
<protein>
    <recommendedName>
        <fullName evidence="4">Transposase domain-containing protein</fullName>
    </recommendedName>
</protein>
<dbReference type="Pfam" id="PF02992">
    <property type="entry name" value="Transposase_21"/>
    <property type="match status" value="1"/>
</dbReference>
<feature type="region of interest" description="Disordered" evidence="1">
    <location>
        <begin position="61"/>
        <end position="132"/>
    </location>
</feature>
<evidence type="ECO:0000313" key="3">
    <source>
        <dbReference type="Proteomes" id="UP001249851"/>
    </source>
</evidence>
<evidence type="ECO:0000313" key="2">
    <source>
        <dbReference type="EMBL" id="KAK2557445.1"/>
    </source>
</evidence>
<dbReference type="InterPro" id="IPR004242">
    <property type="entry name" value="Transposase_21"/>
</dbReference>
<dbReference type="PANTHER" id="PTHR46579:SF2">
    <property type="entry name" value="C2H2-TYPE DOMAIN-CONTAINING PROTEIN"/>
    <property type="match status" value="1"/>
</dbReference>
<sequence length="991" mass="113021">MKRKVFHGDENRRKKRQWSRQKCGHCEQFLSHTQYHEHRRLYFNSTLNQWTTVHDLRQKKCEPEDVPGSSSSESEDGTFDSFSKSVKQDVPGSDSDEESAFESCSADQQGSVESDEPSSSGSSSDEGTDYADSDEDVVVEEMLQTEEVELPQPTPGGSNLQHRKVLLTWLVYFVLVWQYKHYISDNGTEQLLRFMRQLLFCIGEIVKEHSDFCLVLAANLPTTLYSARKFLNIDHDNFVQYVVCPQCTKLYHKDDIVINGGGRTVARTCDNVPFPRSKRPRTCGSQLSHKLVLKNGNIKFYALKTYCYKSVIDSLEDLLKCPGVEEQCVKWKRRTISDDLYADVYDGKIWKQFGNWKGNKPFLDLPRSFGLMMNVDWFKPFKHRNDFSVGVIYMVLMNLPRSIRFRKENVILVGVVPALAHEPESLNNFLKPAVDELNALWKGVKVNTYNSPSTAVEIQAAVLCFASDIPAARKLCGFLGHSAKQGCSHCGKVFPGGFGEKRNYGDVQDRDQWPKRTSQEHRRHAYRVKNCVSESAAEKLASELGYRYTVLFELPYYASVEMCIIDPMYNLFLGTAKRVFTKWVEDDIITKTGLETIQTRINEITVLSDIGRLPGNIKSNYGGFTAAQWKNFVLLFSMYCLKDVLPDQHLHYWQSFVLACRLLCRPCITNTDLMLADCKLMHFVKEYEKINGEMTITPNMHLHLHLKECVENYGSIYGFWLFSFESYNGILGSYQTNNKTVELQIMRKFMTSGILGNMQYSLPEEFKDFFLFSCISQLETSENSGEIVQPPQFVMASSGPLLGKESIWSDLTPICFEKHYKLGRLDQEEVSALRIVYGTLHPHITVASLNLPSLYKRYKSLSVCGERYGSTAGRRLCPYARIVASWCDKDGVVSPGMLRPGIIRYFIVQSLEIDGSQKSHAFAVVSWLKSSEENFGFGNPLSVWSANDFENAGPAVFLPVQRIHCKFLSADKVNSGQTYLVVSPIYRRILL</sequence>
<keyword evidence="3" id="KW-1185">Reference proteome</keyword>
<dbReference type="PANTHER" id="PTHR46579">
    <property type="entry name" value="F5/8 TYPE C DOMAIN-CONTAINING PROTEIN-RELATED"/>
    <property type="match status" value="1"/>
</dbReference>